<evidence type="ECO:0000259" key="5">
    <source>
        <dbReference type="Pfam" id="PF01343"/>
    </source>
</evidence>
<feature type="domain" description="Peptidase S49" evidence="5">
    <location>
        <begin position="121"/>
        <end position="264"/>
    </location>
</feature>
<dbReference type="PANTHER" id="PTHR33209">
    <property type="entry name" value="PROTEASE 4"/>
    <property type="match status" value="1"/>
</dbReference>
<comment type="caution">
    <text evidence="6">The sequence shown here is derived from an EMBL/GenBank/DDBJ whole genome shotgun (WGS) entry which is preliminary data.</text>
</comment>
<dbReference type="GO" id="GO:0006508">
    <property type="term" value="P:proteolysis"/>
    <property type="evidence" value="ECO:0007669"/>
    <property type="project" value="UniProtKB-KW"/>
</dbReference>
<protein>
    <recommendedName>
        <fullName evidence="5">Peptidase S49 domain-containing protein</fullName>
    </recommendedName>
</protein>
<dbReference type="InterPro" id="IPR033855">
    <property type="entry name" value="Protein_C"/>
</dbReference>
<dbReference type="PANTHER" id="PTHR33209:SF1">
    <property type="entry name" value="PEPTIDASE S49 DOMAIN-CONTAINING PROTEIN"/>
    <property type="match status" value="1"/>
</dbReference>
<dbReference type="Pfam" id="PF01343">
    <property type="entry name" value="Peptidase_S49"/>
    <property type="match status" value="1"/>
</dbReference>
<evidence type="ECO:0000256" key="2">
    <source>
        <dbReference type="ARBA" id="ARBA00022670"/>
    </source>
</evidence>
<evidence type="ECO:0000313" key="6">
    <source>
        <dbReference type="EMBL" id="KKM93049.1"/>
    </source>
</evidence>
<dbReference type="CDD" id="cd07022">
    <property type="entry name" value="S49_Sppa_36K_type"/>
    <property type="match status" value="1"/>
</dbReference>
<proteinExistence type="inferred from homology"/>
<gene>
    <name evidence="6" type="ORF">LCGC14_1212430</name>
</gene>
<dbReference type="AlphaFoldDB" id="A0A0F9LDK6"/>
<evidence type="ECO:0000256" key="4">
    <source>
        <dbReference type="ARBA" id="ARBA00022825"/>
    </source>
</evidence>
<keyword evidence="3" id="KW-0378">Hydrolase</keyword>
<evidence type="ECO:0000256" key="3">
    <source>
        <dbReference type="ARBA" id="ARBA00022801"/>
    </source>
</evidence>
<dbReference type="SUPFAM" id="SSF52096">
    <property type="entry name" value="ClpP/crotonase"/>
    <property type="match status" value="1"/>
</dbReference>
<dbReference type="EMBL" id="LAZR01006318">
    <property type="protein sequence ID" value="KKM93049.1"/>
    <property type="molecule type" value="Genomic_DNA"/>
</dbReference>
<evidence type="ECO:0000256" key="1">
    <source>
        <dbReference type="ARBA" id="ARBA00008683"/>
    </source>
</evidence>
<accession>A0A0F9LDK6</accession>
<dbReference type="Gene3D" id="3.90.226.10">
    <property type="entry name" value="2-enoyl-CoA Hydratase, Chain A, domain 1"/>
    <property type="match status" value="2"/>
</dbReference>
<feature type="non-terminal residue" evidence="6">
    <location>
        <position position="1"/>
    </location>
</feature>
<name>A0A0F9LDK6_9ZZZZ</name>
<reference evidence="6" key="1">
    <citation type="journal article" date="2015" name="Nature">
        <title>Complex archaea that bridge the gap between prokaryotes and eukaryotes.</title>
        <authorList>
            <person name="Spang A."/>
            <person name="Saw J.H."/>
            <person name="Jorgensen S.L."/>
            <person name="Zaremba-Niedzwiedzka K."/>
            <person name="Martijn J."/>
            <person name="Lind A.E."/>
            <person name="van Eijk R."/>
            <person name="Schleper C."/>
            <person name="Guy L."/>
            <person name="Ettema T.J."/>
        </authorList>
    </citation>
    <scope>NUCLEOTIDE SEQUENCE</scope>
</reference>
<dbReference type="InterPro" id="IPR029045">
    <property type="entry name" value="ClpP/crotonase-like_dom_sf"/>
</dbReference>
<sequence length="309" mass="32713">NAPWALLPEKLIAMAEVLSLRMQGIHFTAEEIKARIGAPPQRMRRQSGSVAVLPLIGVLAQRANLVTNASGGTSMEQFAAVFRQAISDDAIKAVVIEVDSPGGSVHGTEELARQIFDARGSKPIIAIANSLAASGSLWIGSQADEFVITPGGLVGSIGIVAEHVDASAHEEKEGLKTTLVSTSKFKTEGNPFEPLSDDARRHMESVMAGFHTMFVGDVARGRGVTVDKVQEDVGQGRVMGAKAAVKAGLVDRIATFEQVLARLSATPDTAQRVEAQAEPLSPEARARSERLWDIALMGRGGMENASTNV</sequence>
<dbReference type="GO" id="GO:0008236">
    <property type="term" value="F:serine-type peptidase activity"/>
    <property type="evidence" value="ECO:0007669"/>
    <property type="project" value="UniProtKB-KW"/>
</dbReference>
<dbReference type="InterPro" id="IPR002142">
    <property type="entry name" value="Peptidase_S49"/>
</dbReference>
<organism evidence="6">
    <name type="scientific">marine sediment metagenome</name>
    <dbReference type="NCBI Taxonomy" id="412755"/>
    <lineage>
        <taxon>unclassified sequences</taxon>
        <taxon>metagenomes</taxon>
        <taxon>ecological metagenomes</taxon>
    </lineage>
</organism>
<keyword evidence="4" id="KW-0720">Serine protease</keyword>
<comment type="similarity">
    <text evidence="1">Belongs to the peptidase S49 family.</text>
</comment>
<keyword evidence="2" id="KW-0645">Protease</keyword>